<proteinExistence type="evidence at transcript level"/>
<organism evidence="2">
    <name type="scientific">Mus musculus</name>
    <name type="common">Mouse</name>
    <dbReference type="NCBI Taxonomy" id="10090"/>
    <lineage>
        <taxon>Eukaryota</taxon>
        <taxon>Metazoa</taxon>
        <taxon>Chordata</taxon>
        <taxon>Craniata</taxon>
        <taxon>Vertebrata</taxon>
        <taxon>Euteleostomi</taxon>
        <taxon>Mammalia</taxon>
        <taxon>Eutheria</taxon>
        <taxon>Euarchontoglires</taxon>
        <taxon>Glires</taxon>
        <taxon>Rodentia</taxon>
        <taxon>Myomorpha</taxon>
        <taxon>Muroidea</taxon>
        <taxon>Muridae</taxon>
        <taxon>Murinae</taxon>
        <taxon>Mus</taxon>
        <taxon>Mus</taxon>
    </lineage>
</organism>
<keyword evidence="1" id="KW-0812">Transmembrane</keyword>
<reference evidence="2" key="8">
    <citation type="journal article" date="2005" name="Science">
        <title>Antisense Transcription in the Mammalian Transcriptome.</title>
        <authorList>
            <consortium name="RIKEN Genome Exploration Research Group and Genome Science Group (Genome Network Project Core Group) and the FANTOM Consortium"/>
        </authorList>
    </citation>
    <scope>NUCLEOTIDE SEQUENCE</scope>
    <source>
        <strain evidence="2">C57BL/6J</strain>
        <tissue evidence="2">Corpora quadrigemina</tissue>
    </source>
</reference>
<dbReference type="AlphaFoldDB" id="Q8BR39"/>
<reference evidence="2" key="7">
    <citation type="journal article" date="2005" name="Science">
        <title>The Transcriptional Landscape of the Mammalian Genome.</title>
        <authorList>
            <consortium name="The FANTOM Consortium"/>
            <consortium name="Riken Genome Exploration Research Group and Genome Science Group (Genome Network Project Core Group)"/>
        </authorList>
    </citation>
    <scope>NUCLEOTIDE SEQUENCE</scope>
    <source>
        <strain evidence="2">C57BL/6J</strain>
        <tissue evidence="2">Corpora quadrigemina</tissue>
    </source>
</reference>
<feature type="transmembrane region" description="Helical" evidence="1">
    <location>
        <begin position="24"/>
        <end position="45"/>
    </location>
</feature>
<dbReference type="EMBL" id="AK045725">
    <property type="protein sequence ID" value="BAC32473.1"/>
    <property type="molecule type" value="mRNA"/>
</dbReference>
<dbReference type="AGR" id="MGI:1928744"/>
<reference evidence="2" key="5">
    <citation type="submission" date="2001-07" db="EMBL/GenBank/DDBJ databases">
        <authorList>
            <person name="Adachi J."/>
            <person name="Aizawa K."/>
            <person name="Akimura T."/>
            <person name="Arakawa T."/>
            <person name="Bono H."/>
            <person name="Carninci P."/>
            <person name="Fukuda S."/>
            <person name="Furuno M."/>
            <person name="Hanagaki T."/>
            <person name="Hara A."/>
            <person name="Hashizume W."/>
            <person name="Hayashida K."/>
            <person name="Hayatsu N."/>
            <person name="Hiramoto K."/>
            <person name="Hiraoka T."/>
            <person name="Hirozane T."/>
            <person name="Hori F."/>
            <person name="Imotani K."/>
            <person name="Ishii Y."/>
            <person name="Itoh M."/>
            <person name="Kagawa I."/>
            <person name="Kasukawa T."/>
            <person name="Katoh H."/>
            <person name="Kawai J."/>
            <person name="Kojima Y."/>
            <person name="Kondo S."/>
            <person name="Konno H."/>
            <person name="Kouda M."/>
            <person name="Koya S."/>
            <person name="Kurihara C."/>
            <person name="Matsuyama T."/>
            <person name="Miyazaki A."/>
            <person name="Murata M."/>
            <person name="Nakamura M."/>
            <person name="Nishi K."/>
            <person name="Nomura K."/>
            <person name="Numazaki R."/>
            <person name="Ohno M."/>
            <person name="Ohsato N."/>
            <person name="Okazaki Y."/>
            <person name="Saito R."/>
            <person name="Saitoh H."/>
            <person name="Sakai C."/>
            <person name="Sakai K."/>
            <person name="Sakazume N."/>
            <person name="Sano H."/>
            <person name="Sasaki D."/>
            <person name="Shibata K."/>
            <person name="Shinagawa A."/>
            <person name="Shiraki T."/>
            <person name="Sogabe Y."/>
            <person name="Tagami M."/>
            <person name="Tagawa A."/>
            <person name="Takahashi F."/>
            <person name="Takaku-Akahira S."/>
            <person name="Takeda Y."/>
            <person name="Tanaka T."/>
            <person name="Tomaru A."/>
            <person name="Toya T."/>
            <person name="Yasunishi A."/>
            <person name="Muramatsu M."/>
            <person name="Hayashizaki Y."/>
        </authorList>
    </citation>
    <scope>NUCLEOTIDE SEQUENCE</scope>
    <source>
        <strain evidence="2">C57BL/6J</strain>
        <tissue evidence="2">Corpora quadrigemina</tissue>
    </source>
</reference>
<reference evidence="2" key="1">
    <citation type="journal article" date="1999" name="Methods Enzymol.">
        <title>High-efficiency full-length cDNA cloning.</title>
        <authorList>
            <person name="Carninci P."/>
            <person name="Hayashizaki Y."/>
        </authorList>
    </citation>
    <scope>NUCLEOTIDE SEQUENCE</scope>
    <source>
        <strain evidence="2">C57BL/6J</strain>
        <tissue evidence="2">Corpora quadrigemina</tissue>
    </source>
</reference>
<evidence type="ECO:0000313" key="2">
    <source>
        <dbReference type="EMBL" id="BAC32473.1"/>
    </source>
</evidence>
<keyword evidence="1" id="KW-0472">Membrane</keyword>
<reference evidence="2" key="6">
    <citation type="journal article" date="2002" name="Nature">
        <title>Analysis of the mouse transcriptome based on functional annotation of 60,770 full-length cDNAs.</title>
        <authorList>
            <consortium name="The FANTOM Consortium and the RIKEN Genome Exploration Research Group Phase I and II Team"/>
        </authorList>
    </citation>
    <scope>NUCLEOTIDE SEQUENCE</scope>
    <source>
        <strain evidence="2">C57BL/6J</strain>
        <tissue evidence="2">Corpora quadrigemina</tissue>
    </source>
</reference>
<gene>
    <name evidence="3" type="primary">Vapb</name>
</gene>
<evidence type="ECO:0000256" key="1">
    <source>
        <dbReference type="SAM" id="Phobius"/>
    </source>
</evidence>
<accession>Q8BR39</accession>
<reference evidence="2" key="3">
    <citation type="journal article" date="2000" name="Genome Res.">
        <title>RIKEN integrated sequence analysis (RISA) system--384-format sequencing pipeline with 384 multicapillary sequencer.</title>
        <authorList>
            <person name="Shibata K."/>
            <person name="Itoh M."/>
            <person name="Aizawa K."/>
            <person name="Nagaoka S."/>
            <person name="Sasaki N."/>
            <person name="Carninci P."/>
            <person name="Konno H."/>
            <person name="Akiyama J."/>
            <person name="Nishi K."/>
            <person name="Kitsunai T."/>
            <person name="Tashiro H."/>
            <person name="Itoh M."/>
            <person name="Sumi N."/>
            <person name="Ishii Y."/>
            <person name="Nakamura S."/>
            <person name="Hazama M."/>
            <person name="Nishine T."/>
            <person name="Harada A."/>
            <person name="Yamamoto R."/>
            <person name="Matsumoto H."/>
            <person name="Sakaguchi S."/>
            <person name="Ikegami T."/>
            <person name="Kashiwagi K."/>
            <person name="Fujiwake S."/>
            <person name="Inoue K."/>
            <person name="Togawa Y."/>
            <person name="Izawa M."/>
            <person name="Ohara E."/>
            <person name="Watahiki M."/>
            <person name="Yoneda Y."/>
            <person name="Ishikawa T."/>
            <person name="Ozawa K."/>
            <person name="Tanaka T."/>
            <person name="Matsuura S."/>
            <person name="Kawai J."/>
            <person name="Okazaki Y."/>
            <person name="Muramatsu M."/>
            <person name="Inoue Y."/>
            <person name="Kira A."/>
            <person name="Hayashizaki Y."/>
        </authorList>
    </citation>
    <scope>NUCLEOTIDE SEQUENCE</scope>
    <source>
        <strain evidence="2">C57BL/6J</strain>
        <tissue evidence="2">Corpora quadrigemina</tissue>
    </source>
</reference>
<reference evidence="2" key="2">
    <citation type="journal article" date="2000" name="Genome Res.">
        <title>Normalization and subtraction of cap-trapper-selected cDNAs to prepare full-length cDNA libraries for rapid discovery of new genes.</title>
        <authorList>
            <person name="Carninci P."/>
            <person name="Shibata Y."/>
            <person name="Hayatsu N."/>
            <person name="Sugahara Y."/>
            <person name="Shibata K."/>
            <person name="Itoh M."/>
            <person name="Konno H."/>
            <person name="Okazaki Y."/>
            <person name="Muramatsu M."/>
            <person name="Hayashizaki Y."/>
        </authorList>
    </citation>
    <scope>NUCLEOTIDE SEQUENCE</scope>
    <source>
        <strain evidence="2">C57BL/6J</strain>
        <tissue evidence="2">Corpora quadrigemina</tissue>
    </source>
</reference>
<name>Q8BR39_MOUSE</name>
<keyword evidence="1" id="KW-1133">Transmembrane helix</keyword>
<sequence>MSLLTSGYVNILGTEHFKGCFRMLFFPDLSFMLLSCISCSGVGLVHRIRARRDSVVVHVGCLMCDKSMVLWLTLHFPEERKRISSVQTKRAIHPEFSPVVYWSDETCPDSA</sequence>
<dbReference type="MGI" id="MGI:1928744">
    <property type="gene designation" value="Vapb"/>
</dbReference>
<protein>
    <submittedName>
        <fullName evidence="2">Uncharacterized protein</fullName>
    </submittedName>
</protein>
<reference evidence="2" key="4">
    <citation type="journal article" date="2001" name="Nature">
        <title>Functional annotation of a full-length mouse cDNA collection.</title>
        <authorList>
            <consortium name="The RIKEN Genome Exploration Research Group Phase II Team and the FANTOM Consortium"/>
        </authorList>
    </citation>
    <scope>NUCLEOTIDE SEQUENCE</scope>
    <source>
        <strain evidence="2">C57BL/6J</strain>
        <tissue evidence="2">Corpora quadrigemina</tissue>
    </source>
</reference>
<evidence type="ECO:0000313" key="3">
    <source>
        <dbReference type="MGI" id="MGI:1928744"/>
    </source>
</evidence>